<evidence type="ECO:0000313" key="12">
    <source>
        <dbReference type="Proteomes" id="UP000593567"/>
    </source>
</evidence>
<organism evidence="11 12">
    <name type="scientific">Bugula neritina</name>
    <name type="common">Brown bryozoan</name>
    <name type="synonym">Sertularia neritina</name>
    <dbReference type="NCBI Taxonomy" id="10212"/>
    <lineage>
        <taxon>Eukaryota</taxon>
        <taxon>Metazoa</taxon>
        <taxon>Spiralia</taxon>
        <taxon>Lophotrochozoa</taxon>
        <taxon>Bryozoa</taxon>
        <taxon>Gymnolaemata</taxon>
        <taxon>Cheilostomatida</taxon>
        <taxon>Flustrina</taxon>
        <taxon>Buguloidea</taxon>
        <taxon>Bugulidae</taxon>
        <taxon>Bugula</taxon>
    </lineage>
</organism>
<keyword evidence="8" id="KW-0378">Hydrolase</keyword>
<comment type="subcellular location">
    <subcellularLocation>
        <location evidence="2">Cytoplasm</location>
    </subcellularLocation>
</comment>
<dbReference type="PANTHER" id="PTHR42776:SF4">
    <property type="entry name" value="ACYLAMINO-ACID-RELEASING ENZYME"/>
    <property type="match status" value="1"/>
</dbReference>
<dbReference type="GO" id="GO:0008242">
    <property type="term" value="F:omega peptidase activity"/>
    <property type="evidence" value="ECO:0007669"/>
    <property type="project" value="UniProtKB-EC"/>
</dbReference>
<dbReference type="Pfam" id="PF00326">
    <property type="entry name" value="Peptidase_S9"/>
    <property type="match status" value="1"/>
</dbReference>
<evidence type="ECO:0000259" key="10">
    <source>
        <dbReference type="Pfam" id="PF19283"/>
    </source>
</evidence>
<evidence type="ECO:0000313" key="11">
    <source>
        <dbReference type="EMBL" id="KAF6018089.1"/>
    </source>
</evidence>
<dbReference type="AlphaFoldDB" id="A0A7J7IW10"/>
<evidence type="ECO:0000256" key="4">
    <source>
        <dbReference type="ARBA" id="ARBA00011881"/>
    </source>
</evidence>
<evidence type="ECO:0000256" key="5">
    <source>
        <dbReference type="ARBA" id="ARBA00012917"/>
    </source>
</evidence>
<sequence length="671" mass="75080">MNVESVWTQRCLEKSESHKFKRNYLIDADTSEVITRSNPQLHLECDWHVISPSGQKSVVIRKHIPDKTKPAEEKWYFESTVTTHSCTVITFSYILPFTCVGAFGSVAWNTAEDKIVYVAEKKKVESASYFAKPSKCQDNPPEPGMKFVSTEDWGEMLVDKKQPVVCVIDLNSEEVKVVEQGLENMSCGQAVWCPDDKGVVFSAFFQEPFRLGMIYCPVRRSVLYHYNLETDSLKPLTDENGNISVRSARFSPDGSKLVYLECKAGGPHCRTQKLMLINWLEKEECSVLIDIFESASSDYDGFHGIYSQNLTVNCWNSCSTHVIFSTSCKSAKHIFSVELQTGSITRLTDTPGCWLVRDIQGDHILASVSCIDMSPALVVASLKDLAKGMSLSWKYLDPVTRIPGIKWQFKSHVPRIPNPVYSSLTYESIVLQPSNRTSKGFILFPHGGPHSVFPAAYQIYFVSLVRLGFTVALVNYRGSTGFGEASILSLVGNIGDADVKDVHQCAEEILEEFQLDKDRVVLLGGSHGGFLAAHLLGQYPDFYKAAVIRNGVTNLVTMIALTDIPDWVLQEAKIAGYMPGKVPTAEVNSYLHSVSPVAHIDKIKAPTMLMIGKEDRRVPPSQSFEFYKALLCKGVKTRMFVYPDNSHPISSVEAESDSFINLYKWFITHMQ</sequence>
<evidence type="ECO:0000256" key="3">
    <source>
        <dbReference type="ARBA" id="ARBA00010040"/>
    </source>
</evidence>
<dbReference type="Gene3D" id="3.40.50.1820">
    <property type="entry name" value="alpha/beta hydrolase"/>
    <property type="match status" value="1"/>
</dbReference>
<evidence type="ECO:0000256" key="6">
    <source>
        <dbReference type="ARBA" id="ARBA00018421"/>
    </source>
</evidence>
<dbReference type="OrthoDB" id="416344at2759"/>
<dbReference type="InterPro" id="IPR011042">
    <property type="entry name" value="6-blade_b-propeller_TolB-like"/>
</dbReference>
<dbReference type="PANTHER" id="PTHR42776">
    <property type="entry name" value="SERINE PEPTIDASE S9 FAMILY MEMBER"/>
    <property type="match status" value="1"/>
</dbReference>
<comment type="catalytic activity">
    <reaction evidence="1">
        <text>Cleavage of an N-acetyl or N-formyl amino acid from the N-terminus of a polypeptide.</text>
        <dbReference type="EC" id="3.4.19.1"/>
    </reaction>
</comment>
<evidence type="ECO:0000256" key="8">
    <source>
        <dbReference type="ARBA" id="ARBA00022801"/>
    </source>
</evidence>
<dbReference type="FunFam" id="3.40.50.1820:FF:000043">
    <property type="entry name" value="acylamino-acid-releasing enzyme"/>
    <property type="match status" value="1"/>
</dbReference>
<evidence type="ECO:0000259" key="9">
    <source>
        <dbReference type="Pfam" id="PF00326"/>
    </source>
</evidence>
<reference evidence="11" key="1">
    <citation type="submission" date="2020-06" db="EMBL/GenBank/DDBJ databases">
        <title>Draft genome of Bugula neritina, a colonial animal packing powerful symbionts and potential medicines.</title>
        <authorList>
            <person name="Rayko M."/>
        </authorList>
    </citation>
    <scope>NUCLEOTIDE SEQUENCE [LARGE SCALE GENOMIC DNA]</scope>
    <source>
        <strain evidence="11">Kwan_BN1</strain>
    </source>
</reference>
<accession>A0A7J7IW10</accession>
<keyword evidence="12" id="KW-1185">Reference proteome</keyword>
<dbReference type="SUPFAM" id="SSF82171">
    <property type="entry name" value="DPP6 N-terminal domain-like"/>
    <property type="match status" value="1"/>
</dbReference>
<evidence type="ECO:0000256" key="2">
    <source>
        <dbReference type="ARBA" id="ARBA00004496"/>
    </source>
</evidence>
<comment type="subunit">
    <text evidence="4">Homotetramer.</text>
</comment>
<name>A0A7J7IW10_BUGNE</name>
<dbReference type="GO" id="GO:0006508">
    <property type="term" value="P:proteolysis"/>
    <property type="evidence" value="ECO:0007669"/>
    <property type="project" value="InterPro"/>
</dbReference>
<feature type="domain" description="Peptidase S9 prolyl oligopeptidase catalytic" evidence="9">
    <location>
        <begin position="462"/>
        <end position="670"/>
    </location>
</feature>
<dbReference type="InterPro" id="IPR029058">
    <property type="entry name" value="AB_hydrolase_fold"/>
</dbReference>
<dbReference type="InterPro" id="IPR045550">
    <property type="entry name" value="AARE_N"/>
</dbReference>
<evidence type="ECO:0000256" key="1">
    <source>
        <dbReference type="ARBA" id="ARBA00000721"/>
    </source>
</evidence>
<dbReference type="GO" id="GO:0005737">
    <property type="term" value="C:cytoplasm"/>
    <property type="evidence" value="ECO:0007669"/>
    <property type="project" value="UniProtKB-SubCell"/>
</dbReference>
<proteinExistence type="inferred from homology"/>
<dbReference type="InterPro" id="IPR001375">
    <property type="entry name" value="Peptidase_S9_cat"/>
</dbReference>
<comment type="similarity">
    <text evidence="3">Belongs to the peptidase S9C family.</text>
</comment>
<protein>
    <recommendedName>
        <fullName evidence="6">Acylamino-acid-releasing enzyme</fullName>
        <ecNumber evidence="5">3.4.19.1</ecNumber>
    </recommendedName>
</protein>
<comment type="caution">
    <text evidence="11">The sequence shown here is derived from an EMBL/GenBank/DDBJ whole genome shotgun (WGS) entry which is preliminary data.</text>
</comment>
<dbReference type="Pfam" id="PF19283">
    <property type="entry name" value="APEH_N"/>
    <property type="match status" value="1"/>
</dbReference>
<dbReference type="GO" id="GO:0004252">
    <property type="term" value="F:serine-type endopeptidase activity"/>
    <property type="evidence" value="ECO:0007669"/>
    <property type="project" value="TreeGrafter"/>
</dbReference>
<feature type="domain" description="Acylamino-acid-releasing enzyme N-terminal" evidence="10">
    <location>
        <begin position="47"/>
        <end position="397"/>
    </location>
</feature>
<keyword evidence="7" id="KW-0963">Cytoplasm</keyword>
<dbReference type="Proteomes" id="UP000593567">
    <property type="component" value="Unassembled WGS sequence"/>
</dbReference>
<dbReference type="EC" id="3.4.19.1" evidence="5"/>
<dbReference type="EMBL" id="VXIV02003341">
    <property type="protein sequence ID" value="KAF6018089.1"/>
    <property type="molecule type" value="Genomic_DNA"/>
</dbReference>
<dbReference type="Gene3D" id="2.120.10.30">
    <property type="entry name" value="TolB, C-terminal domain"/>
    <property type="match status" value="1"/>
</dbReference>
<evidence type="ECO:0000256" key="7">
    <source>
        <dbReference type="ARBA" id="ARBA00022490"/>
    </source>
</evidence>
<gene>
    <name evidence="11" type="ORF">EB796_023608</name>
</gene>
<dbReference type="SUPFAM" id="SSF53474">
    <property type="entry name" value="alpha/beta-Hydrolases"/>
    <property type="match status" value="1"/>
</dbReference>